<reference evidence="4 5" key="1">
    <citation type="submission" date="2020-04" db="EMBL/GenBank/DDBJ databases">
        <authorList>
            <person name="Wallbank WR R."/>
            <person name="Pardo Diaz C."/>
            <person name="Kozak K."/>
            <person name="Martin S."/>
            <person name="Jiggins C."/>
            <person name="Moest M."/>
            <person name="Warren A I."/>
            <person name="Byers J.R.P. K."/>
            <person name="Montejo-Kovacevich G."/>
            <person name="Yen C E."/>
        </authorList>
    </citation>
    <scope>NUCLEOTIDE SEQUENCE [LARGE SCALE GENOMIC DNA]</scope>
</reference>
<evidence type="ECO:0000259" key="2">
    <source>
        <dbReference type="Pfam" id="PF05970"/>
    </source>
</evidence>
<dbReference type="SUPFAM" id="SSF52540">
    <property type="entry name" value="P-loop containing nucleoside triphosphate hydrolases"/>
    <property type="match status" value="2"/>
</dbReference>
<dbReference type="GO" id="GO:0005524">
    <property type="term" value="F:ATP binding"/>
    <property type="evidence" value="ECO:0007669"/>
    <property type="project" value="UniProtKB-KW"/>
</dbReference>
<dbReference type="InterPro" id="IPR010285">
    <property type="entry name" value="DNA_helicase_pif1-like_DEAD"/>
</dbReference>
<organism evidence="4 5">
    <name type="scientific">Arctia plantaginis</name>
    <name type="common">Wood tiger moth</name>
    <name type="synonym">Phalaena plantaginis</name>
    <dbReference type="NCBI Taxonomy" id="874455"/>
    <lineage>
        <taxon>Eukaryota</taxon>
        <taxon>Metazoa</taxon>
        <taxon>Ecdysozoa</taxon>
        <taxon>Arthropoda</taxon>
        <taxon>Hexapoda</taxon>
        <taxon>Insecta</taxon>
        <taxon>Pterygota</taxon>
        <taxon>Neoptera</taxon>
        <taxon>Endopterygota</taxon>
        <taxon>Lepidoptera</taxon>
        <taxon>Glossata</taxon>
        <taxon>Ditrysia</taxon>
        <taxon>Noctuoidea</taxon>
        <taxon>Erebidae</taxon>
        <taxon>Arctiinae</taxon>
        <taxon>Arctia</taxon>
    </lineage>
</organism>
<keyword evidence="1" id="KW-0234">DNA repair</keyword>
<dbReference type="Proteomes" id="UP000494106">
    <property type="component" value="Unassembled WGS sequence"/>
</dbReference>
<accession>A0A8S1AGR8</accession>
<dbReference type="EC" id="5.6.2.3" evidence="1"/>
<comment type="catalytic activity">
    <reaction evidence="1">
        <text>ATP + H2O = ADP + phosphate + H(+)</text>
        <dbReference type="Rhea" id="RHEA:13065"/>
        <dbReference type="ChEBI" id="CHEBI:15377"/>
        <dbReference type="ChEBI" id="CHEBI:15378"/>
        <dbReference type="ChEBI" id="CHEBI:30616"/>
        <dbReference type="ChEBI" id="CHEBI:43474"/>
        <dbReference type="ChEBI" id="CHEBI:456216"/>
        <dbReference type="EC" id="5.6.2.3"/>
    </reaction>
</comment>
<dbReference type="GO" id="GO:0043139">
    <property type="term" value="F:5'-3' DNA helicase activity"/>
    <property type="evidence" value="ECO:0007669"/>
    <property type="project" value="UniProtKB-EC"/>
</dbReference>
<comment type="cofactor">
    <cofactor evidence="1">
        <name>Mg(2+)</name>
        <dbReference type="ChEBI" id="CHEBI:18420"/>
    </cofactor>
</comment>
<gene>
    <name evidence="4" type="ORF">APLA_LOCUS10298</name>
</gene>
<dbReference type="PANTHER" id="PTHR10492:SF57">
    <property type="entry name" value="ATP-DEPENDENT DNA HELICASE"/>
    <property type="match status" value="1"/>
</dbReference>
<keyword evidence="1" id="KW-0347">Helicase</keyword>
<dbReference type="PANTHER" id="PTHR10492">
    <property type="match status" value="1"/>
</dbReference>
<dbReference type="InterPro" id="IPR027417">
    <property type="entry name" value="P-loop_NTPase"/>
</dbReference>
<name>A0A8S1AGR8_ARCPL</name>
<dbReference type="GO" id="GO:0006310">
    <property type="term" value="P:DNA recombination"/>
    <property type="evidence" value="ECO:0007669"/>
    <property type="project" value="UniProtKB-KW"/>
</dbReference>
<keyword evidence="1" id="KW-0233">DNA recombination</keyword>
<sequence>MKAIDDGNSGLYFLDVSGGTGKTFLMSVVLATVRARSNIAVAFASSGIAATLLEGCRTAHSALKLPLNLQTIEEPTCNITKNSAMAKVLSASKIIIWDECTMAHKRALNRTLKDLRNDSRCFGGAMILLSGDFRQTLPVIPRSTAADEINACLKSSNLWRYVKKLQLTTNMRVALLNDTSAEDFFEQLLTIAAKNKDVDDLNYIILNKIIGTMHSFKSIDCVTNEDEATNYPIEFLNSLDVPGLPPHNLRLKVGSVVIMLRNINQPKL</sequence>
<keyword evidence="1" id="KW-0378">Hydrolase</keyword>
<keyword evidence="1" id="KW-0227">DNA damage</keyword>
<dbReference type="Pfam" id="PF05970">
    <property type="entry name" value="PIF1"/>
    <property type="match status" value="1"/>
</dbReference>
<keyword evidence="5" id="KW-1185">Reference proteome</keyword>
<dbReference type="InterPro" id="IPR049163">
    <property type="entry name" value="Pif1-like_2B_dom"/>
</dbReference>
<dbReference type="Pfam" id="PF21530">
    <property type="entry name" value="Pif1_2B_dom"/>
    <property type="match status" value="1"/>
</dbReference>
<dbReference type="GO" id="GO:0000723">
    <property type="term" value="P:telomere maintenance"/>
    <property type="evidence" value="ECO:0007669"/>
    <property type="project" value="InterPro"/>
</dbReference>
<dbReference type="GO" id="GO:0006281">
    <property type="term" value="P:DNA repair"/>
    <property type="evidence" value="ECO:0007669"/>
    <property type="project" value="UniProtKB-KW"/>
</dbReference>
<keyword evidence="1" id="KW-0067">ATP-binding</keyword>
<evidence type="ECO:0000313" key="4">
    <source>
        <dbReference type="EMBL" id="CAB3245093.1"/>
    </source>
</evidence>
<evidence type="ECO:0000259" key="3">
    <source>
        <dbReference type="Pfam" id="PF21530"/>
    </source>
</evidence>
<keyword evidence="1" id="KW-0547">Nucleotide-binding</keyword>
<evidence type="ECO:0000256" key="1">
    <source>
        <dbReference type="RuleBase" id="RU363044"/>
    </source>
</evidence>
<dbReference type="Gene3D" id="3.40.50.300">
    <property type="entry name" value="P-loop containing nucleotide triphosphate hydrolases"/>
    <property type="match status" value="1"/>
</dbReference>
<feature type="domain" description="DNA helicase Pif1-like DEAD-box helicase" evidence="2">
    <location>
        <begin position="5"/>
        <end position="185"/>
    </location>
</feature>
<dbReference type="EMBL" id="CADEBC010000523">
    <property type="protein sequence ID" value="CAB3245093.1"/>
    <property type="molecule type" value="Genomic_DNA"/>
</dbReference>
<dbReference type="GO" id="GO:0016787">
    <property type="term" value="F:hydrolase activity"/>
    <property type="evidence" value="ECO:0007669"/>
    <property type="project" value="UniProtKB-KW"/>
</dbReference>
<proteinExistence type="inferred from homology"/>
<evidence type="ECO:0000313" key="5">
    <source>
        <dbReference type="Proteomes" id="UP000494106"/>
    </source>
</evidence>
<protein>
    <recommendedName>
        <fullName evidence="1">ATP-dependent DNA helicase</fullName>
        <ecNumber evidence="1">5.6.2.3</ecNumber>
    </recommendedName>
</protein>
<comment type="similarity">
    <text evidence="1">Belongs to the helicase family.</text>
</comment>
<dbReference type="OrthoDB" id="272985at2759"/>
<dbReference type="AlphaFoldDB" id="A0A8S1AGR8"/>
<comment type="caution">
    <text evidence="4">The sequence shown here is derived from an EMBL/GenBank/DDBJ whole genome shotgun (WGS) entry which is preliminary data.</text>
</comment>
<feature type="domain" description="DNA helicase Pif1-like 2B" evidence="3">
    <location>
        <begin position="234"/>
        <end position="265"/>
    </location>
</feature>